<comment type="domain">
    <text evidence="8">Possesses an unusual extended V-shaped dimeric structure with each monomer consisting of three distinct domains arranged along a curved 'spinal' alpha-helix. The N-terminal catalytic domain specifically recognizes the glutamate moiety of the substrate. The second domain is the NADPH-binding domain, and the third C-terminal domain is responsible for dimerization.</text>
</comment>
<keyword evidence="6 8" id="KW-0627">Porphyrin biosynthesis</keyword>
<evidence type="ECO:0000256" key="8">
    <source>
        <dbReference type="HAMAP-Rule" id="MF_00087"/>
    </source>
</evidence>
<dbReference type="EMBL" id="LT629711">
    <property type="protein sequence ID" value="SDP71167.1"/>
    <property type="molecule type" value="Genomic_DNA"/>
</dbReference>
<keyword evidence="5 8" id="KW-0560">Oxidoreductase</keyword>
<dbReference type="NCBIfam" id="TIGR01035">
    <property type="entry name" value="hemA"/>
    <property type="match status" value="1"/>
</dbReference>
<dbReference type="OrthoDB" id="110209at2"/>
<feature type="domain" description="Quinate/shikimate 5-dehydrogenase/glutamyl-tRNA reductase" evidence="15">
    <location>
        <begin position="173"/>
        <end position="298"/>
    </location>
</feature>
<dbReference type="PIRSF" id="PIRSF000445">
    <property type="entry name" value="4pyrrol_synth_GluRdtase"/>
    <property type="match status" value="1"/>
</dbReference>
<feature type="active site" description="Nucleophile" evidence="8 9">
    <location>
        <position position="50"/>
    </location>
</feature>
<dbReference type="PANTHER" id="PTHR43013">
    <property type="entry name" value="GLUTAMYL-TRNA REDUCTASE"/>
    <property type="match status" value="1"/>
</dbReference>
<evidence type="ECO:0000256" key="4">
    <source>
        <dbReference type="ARBA" id="ARBA00022857"/>
    </source>
</evidence>
<dbReference type="GO" id="GO:0050661">
    <property type="term" value="F:NADP binding"/>
    <property type="evidence" value="ECO:0007669"/>
    <property type="project" value="InterPro"/>
</dbReference>
<dbReference type="CDD" id="cd05213">
    <property type="entry name" value="NAD_bind_Glutamyl_tRNA_reduct"/>
    <property type="match status" value="1"/>
</dbReference>
<reference evidence="18" key="1">
    <citation type="submission" date="2016-10" db="EMBL/GenBank/DDBJ databases">
        <authorList>
            <person name="Varghese N."/>
            <person name="Submissions S."/>
        </authorList>
    </citation>
    <scope>NUCLEOTIDE SEQUENCE [LARGE SCALE GENOMIC DNA]</scope>
    <source>
        <strain evidence="18">DSM 22329</strain>
    </source>
</reference>
<gene>
    <name evidence="8" type="primary">hemA</name>
    <name evidence="17" type="ORF">SAMN04489867_3567</name>
</gene>
<evidence type="ECO:0000256" key="11">
    <source>
        <dbReference type="PIRSR" id="PIRSR000445-3"/>
    </source>
</evidence>
<name>A0A1H0UYC7_9MICO</name>
<keyword evidence="18" id="KW-1185">Reference proteome</keyword>
<evidence type="ECO:0000259" key="15">
    <source>
        <dbReference type="Pfam" id="PF01488"/>
    </source>
</evidence>
<protein>
    <recommendedName>
        <fullName evidence="3 8">Glutamyl-tRNA reductase</fullName>
        <shortName evidence="8">GluTR</shortName>
        <ecNumber evidence="3 8">1.2.1.70</ecNumber>
    </recommendedName>
</protein>
<keyword evidence="4 8" id="KW-0521">NADP</keyword>
<dbReference type="UniPathway" id="UPA00251">
    <property type="reaction ID" value="UER00316"/>
</dbReference>
<feature type="binding site" evidence="8 10">
    <location>
        <position position="120"/>
    </location>
    <ligand>
        <name>substrate</name>
    </ligand>
</feature>
<dbReference type="InterPro" id="IPR015896">
    <property type="entry name" value="4pyrrol_synth_GluRdtase_dimer"/>
</dbReference>
<comment type="similarity">
    <text evidence="2 8 13">Belongs to the glutamyl-tRNA reductase family.</text>
</comment>
<sequence length="436" mass="45129">MSLVILGLSHHTAPLPLLEAMTLDAEGRRALSASLTRRDNLSEAIVVSTCNRTEVYAESATFHGAVTDIADALTEVTGVGRDELREHLYVHYEDRAIAHAFTVACGLDSMAVGEAQILGQMRTALRESQKSGHAGPALNTLFQQALRVGKRAHTETAIDAVSVSLVEAGLARAERELGPLTGLKVLVVGAGGMSSLAATTVARRGAAGLTIVNRTLAKAVRLAERTGGTARPLEDLSAALAGADVVISCTGSTGVVVDLATAGDAQVARAGRPQAYIDLALPHDVAPEVASLSGVTLAGLATLGEDLAGGATPPQVSEVADLVIGEVAAYLTSRAAESVAPTVAALRSHAADVVAAELTRLDQRLPELDDVARAEVQLAVHRIVEKLLHTPTVRVKERAVGGQGADYAEALRELFDLRPGETATASVPPPERGGMP</sequence>
<feature type="site" description="Important for activity" evidence="8 12">
    <location>
        <position position="99"/>
    </location>
</feature>
<dbReference type="PROSITE" id="PS00747">
    <property type="entry name" value="GLUTR"/>
    <property type="match status" value="1"/>
</dbReference>
<dbReference type="InterPro" id="IPR000343">
    <property type="entry name" value="4pyrrol_synth_GluRdtase"/>
</dbReference>
<dbReference type="PANTHER" id="PTHR43013:SF1">
    <property type="entry name" value="GLUTAMYL-TRNA REDUCTASE"/>
    <property type="match status" value="1"/>
</dbReference>
<feature type="binding site" evidence="8 10">
    <location>
        <begin position="49"/>
        <end position="52"/>
    </location>
    <ligand>
        <name>substrate</name>
    </ligand>
</feature>
<evidence type="ECO:0000256" key="3">
    <source>
        <dbReference type="ARBA" id="ARBA00012970"/>
    </source>
</evidence>
<dbReference type="SUPFAM" id="SSF69742">
    <property type="entry name" value="Glutamyl tRNA-reductase catalytic, N-terminal domain"/>
    <property type="match status" value="1"/>
</dbReference>
<evidence type="ECO:0000256" key="13">
    <source>
        <dbReference type="RuleBase" id="RU000584"/>
    </source>
</evidence>
<dbReference type="Gene3D" id="3.40.50.720">
    <property type="entry name" value="NAD(P)-binding Rossmann-like Domain"/>
    <property type="match status" value="1"/>
</dbReference>
<dbReference type="GO" id="GO:0019353">
    <property type="term" value="P:protoporphyrinogen IX biosynthetic process from glutamate"/>
    <property type="evidence" value="ECO:0007669"/>
    <property type="project" value="TreeGrafter"/>
</dbReference>
<dbReference type="NCBIfam" id="NF000744">
    <property type="entry name" value="PRK00045.1-3"/>
    <property type="match status" value="1"/>
</dbReference>
<evidence type="ECO:0000256" key="5">
    <source>
        <dbReference type="ARBA" id="ARBA00023002"/>
    </source>
</evidence>
<dbReference type="AlphaFoldDB" id="A0A1H0UYC7"/>
<evidence type="ECO:0000256" key="9">
    <source>
        <dbReference type="PIRSR" id="PIRSR000445-1"/>
    </source>
</evidence>
<evidence type="ECO:0000313" key="17">
    <source>
        <dbReference type="EMBL" id="SDP71167.1"/>
    </source>
</evidence>
<comment type="function">
    <text evidence="8">Catalyzes the NADPH-dependent reduction of glutamyl-tRNA(Glu) to glutamate 1-semialdehyde (GSA).</text>
</comment>
<evidence type="ECO:0000256" key="6">
    <source>
        <dbReference type="ARBA" id="ARBA00023244"/>
    </source>
</evidence>
<evidence type="ECO:0000313" key="18">
    <source>
        <dbReference type="Proteomes" id="UP000199077"/>
    </source>
</evidence>
<evidence type="ECO:0000259" key="16">
    <source>
        <dbReference type="Pfam" id="PF05201"/>
    </source>
</evidence>
<dbReference type="InterPro" id="IPR036453">
    <property type="entry name" value="GluRdtase_dimer_dom_sf"/>
</dbReference>
<dbReference type="Pfam" id="PF01488">
    <property type="entry name" value="Shikimate_DH"/>
    <property type="match status" value="1"/>
</dbReference>
<dbReference type="EC" id="1.2.1.70" evidence="3 8"/>
<dbReference type="RefSeq" id="WP_091788576.1">
    <property type="nucleotide sequence ID" value="NZ_LT629711.1"/>
</dbReference>
<dbReference type="InterPro" id="IPR018214">
    <property type="entry name" value="GluRdtase_CS"/>
</dbReference>
<evidence type="ECO:0000256" key="12">
    <source>
        <dbReference type="PIRSR" id="PIRSR000445-4"/>
    </source>
</evidence>
<feature type="binding site" evidence="8 11">
    <location>
        <begin position="189"/>
        <end position="194"/>
    </location>
    <ligand>
        <name>NADP(+)</name>
        <dbReference type="ChEBI" id="CHEBI:58349"/>
    </ligand>
</feature>
<dbReference type="SUPFAM" id="SSF69075">
    <property type="entry name" value="Glutamyl tRNA-reductase dimerization domain"/>
    <property type="match status" value="1"/>
</dbReference>
<dbReference type="Proteomes" id="UP000199077">
    <property type="component" value="Chromosome I"/>
</dbReference>
<evidence type="ECO:0000259" key="14">
    <source>
        <dbReference type="Pfam" id="PF00745"/>
    </source>
</evidence>
<comment type="catalytic activity">
    <reaction evidence="7 8 13">
        <text>(S)-4-amino-5-oxopentanoate + tRNA(Glu) + NADP(+) = L-glutamyl-tRNA(Glu) + NADPH + H(+)</text>
        <dbReference type="Rhea" id="RHEA:12344"/>
        <dbReference type="Rhea" id="RHEA-COMP:9663"/>
        <dbReference type="Rhea" id="RHEA-COMP:9680"/>
        <dbReference type="ChEBI" id="CHEBI:15378"/>
        <dbReference type="ChEBI" id="CHEBI:57501"/>
        <dbReference type="ChEBI" id="CHEBI:57783"/>
        <dbReference type="ChEBI" id="CHEBI:58349"/>
        <dbReference type="ChEBI" id="CHEBI:78442"/>
        <dbReference type="ChEBI" id="CHEBI:78520"/>
        <dbReference type="EC" id="1.2.1.70"/>
    </reaction>
</comment>
<evidence type="ECO:0000256" key="10">
    <source>
        <dbReference type="PIRSR" id="PIRSR000445-2"/>
    </source>
</evidence>
<comment type="miscellaneous">
    <text evidence="8">During catalysis, the active site Cys acts as a nucleophile attacking the alpha-carbonyl group of tRNA-bound glutamate with the formation of a thioester intermediate between enzyme and glutamate, and the concomitant release of tRNA(Glu). The thioester intermediate is finally reduced by direct hydride transfer from NADPH, to form the product GSA.</text>
</comment>
<dbReference type="InterPro" id="IPR006151">
    <property type="entry name" value="Shikm_DH/Glu-tRNA_Rdtase"/>
</dbReference>
<dbReference type="GO" id="GO:0008883">
    <property type="term" value="F:glutamyl-tRNA reductase activity"/>
    <property type="evidence" value="ECO:0007669"/>
    <property type="project" value="UniProtKB-UniRule"/>
</dbReference>
<evidence type="ECO:0000256" key="2">
    <source>
        <dbReference type="ARBA" id="ARBA00005916"/>
    </source>
</evidence>
<evidence type="ECO:0000256" key="1">
    <source>
        <dbReference type="ARBA" id="ARBA00005059"/>
    </source>
</evidence>
<feature type="domain" description="Glutamyl-tRNA reductase N-terminal" evidence="16">
    <location>
        <begin position="6"/>
        <end position="156"/>
    </location>
</feature>
<organism evidence="17 18">
    <name type="scientific">Pedococcus dokdonensis</name>
    <dbReference type="NCBI Taxonomy" id="443156"/>
    <lineage>
        <taxon>Bacteria</taxon>
        <taxon>Bacillati</taxon>
        <taxon>Actinomycetota</taxon>
        <taxon>Actinomycetes</taxon>
        <taxon>Micrococcales</taxon>
        <taxon>Intrasporangiaceae</taxon>
        <taxon>Pedococcus</taxon>
    </lineage>
</organism>
<dbReference type="InterPro" id="IPR015895">
    <property type="entry name" value="4pyrrol_synth_GluRdtase_N"/>
</dbReference>
<comment type="subunit">
    <text evidence="8">Homodimer.</text>
</comment>
<dbReference type="Gene3D" id="3.30.460.30">
    <property type="entry name" value="Glutamyl-tRNA reductase, N-terminal domain"/>
    <property type="match status" value="1"/>
</dbReference>
<dbReference type="FunFam" id="3.30.460.30:FF:000001">
    <property type="entry name" value="Glutamyl-tRNA reductase"/>
    <property type="match status" value="1"/>
</dbReference>
<accession>A0A1H0UYC7</accession>
<dbReference type="STRING" id="443156.SAMN04489867_3567"/>
<comment type="pathway">
    <text evidence="1 8 13">Porphyrin-containing compound metabolism; protoporphyrin-IX biosynthesis; 5-aminolevulinate from L-glutamyl-tRNA(Glu): step 1/2.</text>
</comment>
<proteinExistence type="inferred from homology"/>
<feature type="binding site" evidence="8 10">
    <location>
        <position position="109"/>
    </location>
    <ligand>
        <name>substrate</name>
    </ligand>
</feature>
<feature type="binding site" evidence="8 10">
    <location>
        <begin position="114"/>
        <end position="116"/>
    </location>
    <ligand>
        <name>substrate</name>
    </ligand>
</feature>
<dbReference type="SUPFAM" id="SSF51735">
    <property type="entry name" value="NAD(P)-binding Rossmann-fold domains"/>
    <property type="match status" value="1"/>
</dbReference>
<evidence type="ECO:0000256" key="7">
    <source>
        <dbReference type="ARBA" id="ARBA00047464"/>
    </source>
</evidence>
<dbReference type="InterPro" id="IPR036343">
    <property type="entry name" value="GluRdtase_N_sf"/>
</dbReference>
<feature type="domain" description="Tetrapyrrole biosynthesis glutamyl-tRNA reductase dimerisation" evidence="14">
    <location>
        <begin position="321"/>
        <end position="417"/>
    </location>
</feature>
<dbReference type="HAMAP" id="MF_00087">
    <property type="entry name" value="Glu_tRNA_reductase"/>
    <property type="match status" value="1"/>
</dbReference>
<dbReference type="Pfam" id="PF00745">
    <property type="entry name" value="GlutR_dimer"/>
    <property type="match status" value="1"/>
</dbReference>
<dbReference type="InterPro" id="IPR036291">
    <property type="entry name" value="NAD(P)-bd_dom_sf"/>
</dbReference>
<dbReference type="Pfam" id="PF05201">
    <property type="entry name" value="GlutR_N"/>
    <property type="match status" value="1"/>
</dbReference>